<comment type="catalytic activity">
    <reaction evidence="12">
        <text>alpha-D-mannose 1-phosphate = D-mannose 6-phosphate</text>
        <dbReference type="Rhea" id="RHEA:11140"/>
        <dbReference type="ChEBI" id="CHEBI:58409"/>
        <dbReference type="ChEBI" id="CHEBI:58735"/>
        <dbReference type="EC" id="5.4.2.8"/>
    </reaction>
</comment>
<dbReference type="FunFam" id="3.30.1240.20:FF:000001">
    <property type="entry name" value="Phosphomannomutase"/>
    <property type="match status" value="1"/>
</dbReference>
<dbReference type="GO" id="GO:0006013">
    <property type="term" value="P:mannose metabolic process"/>
    <property type="evidence" value="ECO:0007669"/>
    <property type="project" value="TreeGrafter"/>
</dbReference>
<feature type="non-terminal residue" evidence="13">
    <location>
        <position position="1"/>
    </location>
</feature>
<dbReference type="SUPFAM" id="SSF56784">
    <property type="entry name" value="HAD-like"/>
    <property type="match status" value="1"/>
</dbReference>
<dbReference type="GO" id="GO:0046872">
    <property type="term" value="F:metal ion binding"/>
    <property type="evidence" value="ECO:0007669"/>
    <property type="project" value="UniProtKB-KW"/>
</dbReference>
<evidence type="ECO:0000256" key="10">
    <source>
        <dbReference type="PIRSR" id="PIRSR605002-2"/>
    </source>
</evidence>
<accession>A0A139XMJ1</accession>
<feature type="binding site" evidence="10">
    <location>
        <position position="119"/>
    </location>
    <ligand>
        <name>alpha-D-mannose 1-phosphate</name>
        <dbReference type="ChEBI" id="CHEBI:58409"/>
    </ligand>
</feature>
<evidence type="ECO:0000256" key="12">
    <source>
        <dbReference type="RuleBase" id="RU361118"/>
    </source>
</evidence>
<evidence type="ECO:0000256" key="4">
    <source>
        <dbReference type="ARBA" id="ARBA00011738"/>
    </source>
</evidence>
<dbReference type="InterPro" id="IPR006379">
    <property type="entry name" value="HAD-SF_hydro_IIB"/>
</dbReference>
<evidence type="ECO:0000256" key="5">
    <source>
        <dbReference type="ARBA" id="ARBA00012730"/>
    </source>
</evidence>
<evidence type="ECO:0000256" key="6">
    <source>
        <dbReference type="ARBA" id="ARBA00022490"/>
    </source>
</evidence>
<evidence type="ECO:0000313" key="14">
    <source>
        <dbReference type="Proteomes" id="UP000074247"/>
    </source>
</evidence>
<comment type="pathway">
    <text evidence="2 12">Nucleotide-sugar biosynthesis; GDP-alpha-D-mannose biosynthesis; alpha-D-mannose 1-phosphate from D-fructose 6-phosphate: step 2/2.</text>
</comment>
<dbReference type="VEuPathDB" id="ToxoDB:TGARI_239710B"/>
<feature type="binding site" evidence="11">
    <location>
        <position position="200"/>
    </location>
    <ligand>
        <name>Mg(2+)</name>
        <dbReference type="ChEBI" id="CHEBI:18420"/>
        <label>1</label>
    </ligand>
</feature>
<keyword evidence="8 11" id="KW-0460">Magnesium</keyword>
<proteinExistence type="inferred from homology"/>
<comment type="cofactor">
    <cofactor evidence="11">
        <name>Mg(2+)</name>
        <dbReference type="ChEBI" id="CHEBI:18420"/>
    </cofactor>
</comment>
<dbReference type="InterPro" id="IPR005002">
    <property type="entry name" value="PMM"/>
</dbReference>
<protein>
    <recommendedName>
        <fullName evidence="5 12">Phosphomannomutase</fullName>
        <ecNumber evidence="5 12">5.4.2.8</ecNumber>
    </recommendedName>
</protein>
<comment type="subunit">
    <text evidence="4 12">Homodimer.</text>
</comment>
<evidence type="ECO:0000256" key="11">
    <source>
        <dbReference type="PIRSR" id="PIRSR605002-3"/>
    </source>
</evidence>
<keyword evidence="9 12" id="KW-0413">Isomerase</keyword>
<feature type="binding site" evidence="10">
    <location>
        <position position="159"/>
    </location>
    <ligand>
        <name>alpha-D-mannose 1-phosphate</name>
        <dbReference type="ChEBI" id="CHEBI:58409"/>
    </ligand>
</feature>
<reference evidence="13 14" key="1">
    <citation type="journal article" date="2016" name="Nat. Commun.">
        <title>Local admixture of amplified and diversified secreted pathogenesis determinants shapes mosaic Toxoplasma gondii genomes.</title>
        <authorList>
            <person name="Lorenzi H."/>
            <person name="Khan A."/>
            <person name="Behnke M.S."/>
            <person name="Namasivayam S."/>
            <person name="Swapna L.S."/>
            <person name="Hadjithomas M."/>
            <person name="Karamycheva S."/>
            <person name="Pinney D."/>
            <person name="Brunk B.P."/>
            <person name="Ajioka J.W."/>
            <person name="Ajzenberg D."/>
            <person name="Boothroyd J.C."/>
            <person name="Boyle J.P."/>
            <person name="Darde M.L."/>
            <person name="Diaz-Miranda M.A."/>
            <person name="Dubey J.P."/>
            <person name="Fritz H.M."/>
            <person name="Gennari S.M."/>
            <person name="Gregory B.D."/>
            <person name="Kim K."/>
            <person name="Saeij J.P."/>
            <person name="Su C."/>
            <person name="White M.W."/>
            <person name="Zhu X.Q."/>
            <person name="Howe D.K."/>
            <person name="Rosenthal B.M."/>
            <person name="Grigg M.E."/>
            <person name="Parkinson J."/>
            <person name="Liu L."/>
            <person name="Kissinger J.C."/>
            <person name="Roos D.S."/>
            <person name="Sibley L.D."/>
        </authorList>
    </citation>
    <scope>NUCLEOTIDE SEQUENCE [LARGE SCALE GENOMIC DNA]</scope>
    <source>
        <strain evidence="13 14">ARI</strain>
    </source>
</reference>
<dbReference type="GO" id="GO:0005829">
    <property type="term" value="C:cytosol"/>
    <property type="evidence" value="ECO:0007669"/>
    <property type="project" value="TreeGrafter"/>
</dbReference>
<organism evidence="13 14">
    <name type="scientific">Toxoplasma gondii ARI</name>
    <dbReference type="NCBI Taxonomy" id="1074872"/>
    <lineage>
        <taxon>Eukaryota</taxon>
        <taxon>Sar</taxon>
        <taxon>Alveolata</taxon>
        <taxon>Apicomplexa</taxon>
        <taxon>Conoidasida</taxon>
        <taxon>Coccidia</taxon>
        <taxon>Eucoccidiorida</taxon>
        <taxon>Eimeriorina</taxon>
        <taxon>Sarcocystidae</taxon>
        <taxon>Toxoplasma</taxon>
    </lineage>
</organism>
<dbReference type="AlphaFoldDB" id="A0A139XMJ1"/>
<dbReference type="GO" id="GO:0004615">
    <property type="term" value="F:phosphomannomutase activity"/>
    <property type="evidence" value="ECO:0007669"/>
    <property type="project" value="UniProtKB-EC"/>
</dbReference>
<dbReference type="EMBL" id="AGQS02005588">
    <property type="protein sequence ID" value="KYF39989.1"/>
    <property type="molecule type" value="Genomic_DNA"/>
</dbReference>
<dbReference type="PANTHER" id="PTHR10466:SF0">
    <property type="entry name" value="PHOSPHOMANNOMUTASE"/>
    <property type="match status" value="1"/>
</dbReference>
<keyword evidence="7 11" id="KW-0479">Metal-binding</keyword>
<evidence type="ECO:0000256" key="9">
    <source>
        <dbReference type="ARBA" id="ARBA00023235"/>
    </source>
</evidence>
<evidence type="ECO:0000256" key="8">
    <source>
        <dbReference type="ARBA" id="ARBA00022842"/>
    </source>
</evidence>
<comment type="function">
    <text evidence="12">Involved in the synthesis of the GDP-mannose and dolichol-phosphate-mannose required for a number of critical mannosyl transfer reactions.</text>
</comment>
<dbReference type="Pfam" id="PF03332">
    <property type="entry name" value="PMM"/>
    <property type="match status" value="1"/>
</dbReference>
<dbReference type="GO" id="GO:0009298">
    <property type="term" value="P:GDP-mannose biosynthetic process"/>
    <property type="evidence" value="ECO:0007669"/>
    <property type="project" value="UniProtKB-UniPathway"/>
</dbReference>
<feature type="binding site" evidence="11">
    <location>
        <position position="186"/>
    </location>
    <ligand>
        <name>Mg(2+)</name>
        <dbReference type="ChEBI" id="CHEBI:18420"/>
        <label>1</label>
    </ligand>
</feature>
<keyword evidence="6 12" id="KW-0963">Cytoplasm</keyword>
<feature type="binding site" evidence="11">
    <location>
        <position position="203"/>
    </location>
    <ligand>
        <name>Mg(2+)</name>
        <dbReference type="ChEBI" id="CHEBI:18420"/>
        <label>1</label>
    </ligand>
</feature>
<dbReference type="GO" id="GO:0006487">
    <property type="term" value="P:protein N-linked glycosylation"/>
    <property type="evidence" value="ECO:0007669"/>
    <property type="project" value="TreeGrafter"/>
</dbReference>
<evidence type="ECO:0000256" key="2">
    <source>
        <dbReference type="ARBA" id="ARBA00004699"/>
    </source>
</evidence>
<dbReference type="UniPathway" id="UPA00126">
    <property type="reaction ID" value="UER00424"/>
</dbReference>
<gene>
    <name evidence="13" type="ORF">TGARI_239710B</name>
</gene>
<dbReference type="NCBIfam" id="TIGR01484">
    <property type="entry name" value="HAD-SF-IIB"/>
    <property type="match status" value="1"/>
</dbReference>
<evidence type="ECO:0000256" key="7">
    <source>
        <dbReference type="ARBA" id="ARBA00022723"/>
    </source>
</evidence>
<dbReference type="PANTHER" id="PTHR10466">
    <property type="entry name" value="PHOSPHOMANNOMUTASE"/>
    <property type="match status" value="1"/>
</dbReference>
<evidence type="ECO:0000256" key="1">
    <source>
        <dbReference type="ARBA" id="ARBA00004496"/>
    </source>
</evidence>
<comment type="similarity">
    <text evidence="3 12">Belongs to the eukaryotic PMM family.</text>
</comment>
<feature type="binding site" evidence="11">
    <location>
        <position position="198"/>
    </location>
    <ligand>
        <name>Mg(2+)</name>
        <dbReference type="ChEBI" id="CHEBI:18420"/>
        <label>1</label>
    </ligand>
</feature>
<comment type="subcellular location">
    <subcellularLocation>
        <location evidence="1 12">Cytoplasm</location>
    </subcellularLocation>
</comment>
<evidence type="ECO:0000313" key="13">
    <source>
        <dbReference type="EMBL" id="KYF39989.1"/>
    </source>
</evidence>
<evidence type="ECO:0000256" key="3">
    <source>
        <dbReference type="ARBA" id="ARBA00009736"/>
    </source>
</evidence>
<dbReference type="OrthoDB" id="10264771at2759"/>
<dbReference type="InterPro" id="IPR043169">
    <property type="entry name" value="PMM_cap"/>
</dbReference>
<dbReference type="Gene3D" id="3.40.50.1000">
    <property type="entry name" value="HAD superfamily/HAD-like"/>
    <property type="match status" value="1"/>
</dbReference>
<dbReference type="CDD" id="cd02585">
    <property type="entry name" value="HAD_PMM"/>
    <property type="match status" value="1"/>
</dbReference>
<dbReference type="InterPro" id="IPR036412">
    <property type="entry name" value="HAD-like_sf"/>
</dbReference>
<dbReference type="Proteomes" id="UP000074247">
    <property type="component" value="Unassembled WGS sequence"/>
</dbReference>
<dbReference type="InterPro" id="IPR023214">
    <property type="entry name" value="HAD_sf"/>
</dbReference>
<name>A0A139XMJ1_TOXGO</name>
<sequence length="225" mass="25079">AAEQATLDLLQRLRQTVAVGIVSGSDAPKLREQLGSASFSSFDFVFCENGCVVYEGGNLVAQQSLASHIGEEKLKEIINFALHYIADLDLPVKRGTFVEYRHGLLNLSPIGRSCSQAEREAFFEMDKRENIREKFKAILEKKFASSGLKFSIGGQISIDCFPEGWDKRLALPYLEGRFAKIHFFGDKTYPGGNDHEIFEDPRTVGHAVANPEETKQLIKSLFACD</sequence>
<feature type="binding site" evidence="10">
    <location>
        <position position="101"/>
    </location>
    <ligand>
        <name>alpha-D-mannose 1-phosphate</name>
        <dbReference type="ChEBI" id="CHEBI:58409"/>
    </ligand>
</feature>
<dbReference type="EC" id="5.4.2.8" evidence="5 12"/>
<feature type="binding site" evidence="10">
    <location>
        <position position="157"/>
    </location>
    <ligand>
        <name>alpha-D-mannose 1-phosphate</name>
        <dbReference type="ChEBI" id="CHEBI:58409"/>
    </ligand>
</feature>
<dbReference type="Gene3D" id="3.30.1240.20">
    <property type="match status" value="1"/>
</dbReference>
<comment type="caution">
    <text evidence="13">The sequence shown here is derived from an EMBL/GenBank/DDBJ whole genome shotgun (WGS) entry which is preliminary data.</text>
</comment>
<feature type="binding site" evidence="10">
    <location>
        <position position="112"/>
    </location>
    <ligand>
        <name>alpha-D-mannose 1-phosphate</name>
        <dbReference type="ChEBI" id="CHEBI:58409"/>
    </ligand>
</feature>